<gene>
    <name evidence="2" type="ORF">FEM48_Zijuj12G0172500</name>
</gene>
<protein>
    <recommendedName>
        <fullName evidence="1">Glutamine amidotransferase domain-containing protein</fullName>
    </recommendedName>
</protein>
<reference evidence="2" key="1">
    <citation type="journal article" date="2021" name="Front. Plant Sci.">
        <title>Chromosome-Scale Genome Assembly for Chinese Sour Jujube and Insights Into Its Genome Evolution and Domestication Signature.</title>
        <authorList>
            <person name="Shen L.-Y."/>
            <person name="Luo H."/>
            <person name="Wang X.-L."/>
            <person name="Wang X.-M."/>
            <person name="Qiu X.-J."/>
            <person name="Liu H."/>
            <person name="Zhou S.-S."/>
            <person name="Jia K.-H."/>
            <person name="Nie S."/>
            <person name="Bao Y.-T."/>
            <person name="Zhang R.-G."/>
            <person name="Yun Q.-Z."/>
            <person name="Chai Y.-H."/>
            <person name="Lu J.-Y."/>
            <person name="Li Y."/>
            <person name="Zhao S.-W."/>
            <person name="Mao J.-F."/>
            <person name="Jia S.-G."/>
            <person name="Mao Y.-M."/>
        </authorList>
    </citation>
    <scope>NUCLEOTIDE SEQUENCE</scope>
    <source>
        <strain evidence="2">AT0</strain>
        <tissue evidence="2">Leaf</tissue>
    </source>
</reference>
<name>A0A978UEL9_ZIZJJ</name>
<dbReference type="AlphaFoldDB" id="A0A978UEL9"/>
<proteinExistence type="predicted"/>
<dbReference type="InterPro" id="IPR017926">
    <property type="entry name" value="GATASE"/>
</dbReference>
<feature type="domain" description="Glutamine amidotransferase" evidence="1">
    <location>
        <begin position="58"/>
        <end position="116"/>
    </location>
</feature>
<comment type="caution">
    <text evidence="2">The sequence shown here is derived from an EMBL/GenBank/DDBJ whole genome shotgun (WGS) entry which is preliminary data.</text>
</comment>
<dbReference type="Pfam" id="PF00117">
    <property type="entry name" value="GATase"/>
    <property type="match status" value="1"/>
</dbReference>
<dbReference type="EMBL" id="JAEACU010000012">
    <property type="protein sequence ID" value="KAH7513212.1"/>
    <property type="molecule type" value="Genomic_DNA"/>
</dbReference>
<organism evidence="2 3">
    <name type="scientific">Ziziphus jujuba var. spinosa</name>
    <dbReference type="NCBI Taxonomy" id="714518"/>
    <lineage>
        <taxon>Eukaryota</taxon>
        <taxon>Viridiplantae</taxon>
        <taxon>Streptophyta</taxon>
        <taxon>Embryophyta</taxon>
        <taxon>Tracheophyta</taxon>
        <taxon>Spermatophyta</taxon>
        <taxon>Magnoliopsida</taxon>
        <taxon>eudicotyledons</taxon>
        <taxon>Gunneridae</taxon>
        <taxon>Pentapetalae</taxon>
        <taxon>rosids</taxon>
        <taxon>fabids</taxon>
        <taxon>Rosales</taxon>
        <taxon>Rhamnaceae</taxon>
        <taxon>Paliureae</taxon>
        <taxon>Ziziphus</taxon>
    </lineage>
</organism>
<evidence type="ECO:0000313" key="2">
    <source>
        <dbReference type="EMBL" id="KAH7513212.1"/>
    </source>
</evidence>
<dbReference type="SUPFAM" id="SSF52317">
    <property type="entry name" value="Class I glutamine amidotransferase-like"/>
    <property type="match status" value="1"/>
</dbReference>
<dbReference type="Gene3D" id="3.40.50.880">
    <property type="match status" value="1"/>
</dbReference>
<accession>A0A978UEL9</accession>
<evidence type="ECO:0000313" key="3">
    <source>
        <dbReference type="Proteomes" id="UP000813462"/>
    </source>
</evidence>
<evidence type="ECO:0000259" key="1">
    <source>
        <dbReference type="Pfam" id="PF00117"/>
    </source>
</evidence>
<sequence>MVVFAFILAHVSYTIVVQSLRSFLIPFLLDDEESMQCFFAGLVIRSLSIRYATFFLRTYMCLMQLASYGCKITIVPSTWPALEVLKMKPDGVLFSNGPRDPSAFPCVVGTIKEILGKFGHHGGNHPVRNLRIGDLEISAQDTIVTTFRKFIEMMMKDR</sequence>
<dbReference type="InterPro" id="IPR029062">
    <property type="entry name" value="Class_I_gatase-like"/>
</dbReference>
<dbReference type="Proteomes" id="UP000813462">
    <property type="component" value="Unassembled WGS sequence"/>
</dbReference>